<dbReference type="InterPro" id="IPR025665">
    <property type="entry name" value="Beta-barrel_OMP_2"/>
</dbReference>
<evidence type="ECO:0000313" key="2">
    <source>
        <dbReference type="EMBL" id="CAA9301629.1"/>
    </source>
</evidence>
<organism evidence="2">
    <name type="scientific">uncultured Cytophagales bacterium</name>
    <dbReference type="NCBI Taxonomy" id="158755"/>
    <lineage>
        <taxon>Bacteria</taxon>
        <taxon>Pseudomonadati</taxon>
        <taxon>Bacteroidota</taxon>
        <taxon>Sphingobacteriia</taxon>
        <taxon>Sphingobacteriales</taxon>
        <taxon>environmental samples</taxon>
    </lineage>
</organism>
<dbReference type="EMBL" id="CADCTQ010000454">
    <property type="protein sequence ID" value="CAA9301629.1"/>
    <property type="molecule type" value="Genomic_DNA"/>
</dbReference>
<proteinExistence type="predicted"/>
<evidence type="ECO:0000259" key="1">
    <source>
        <dbReference type="Pfam" id="PF13568"/>
    </source>
</evidence>
<dbReference type="AlphaFoldDB" id="A0A6J4KC95"/>
<accession>A0A6J4KC95</accession>
<sequence>MNRVSTDHLRLTSYHAIPMKKTFLFLATLFAFGAAGYAQVSVIPKGGLTLSTISRPNNSGFVFENPNVMSLSGFVAGVGFDLPIAGDGFFSVQPELLYIQKGYKAEATTDVGFLVQTDSYNYLEVPVLARINFGSERVKLYVNAGPSFAYALNGRFTRNVTLGPLSLSTEGKNVFKEEPENSIGDDEYLSPKYFSRVDAGVQFGGGIGLKVGPGAVLLDARYGMGLTNFFKGNRDNDMPNDDRANVQNRVFAFTLGYAIPLGGK</sequence>
<gene>
    <name evidence="2" type="ORF">AVDCRST_MAG56-5568</name>
</gene>
<dbReference type="Pfam" id="PF13568">
    <property type="entry name" value="OMP_b-brl_2"/>
    <property type="match status" value="1"/>
</dbReference>
<reference evidence="2" key="1">
    <citation type="submission" date="2020-02" db="EMBL/GenBank/DDBJ databases">
        <authorList>
            <person name="Meier V. D."/>
        </authorList>
    </citation>
    <scope>NUCLEOTIDE SEQUENCE</scope>
    <source>
        <strain evidence="2">AVDCRST_MAG56</strain>
    </source>
</reference>
<protein>
    <recommendedName>
        <fullName evidence="1">Outer membrane protein beta-barrel domain-containing protein</fullName>
    </recommendedName>
</protein>
<name>A0A6J4KC95_9SPHI</name>
<feature type="domain" description="Outer membrane protein beta-barrel" evidence="1">
    <location>
        <begin position="40"/>
        <end position="230"/>
    </location>
</feature>